<dbReference type="GO" id="GO:0005737">
    <property type="term" value="C:cytoplasm"/>
    <property type="evidence" value="ECO:0007669"/>
    <property type="project" value="TreeGrafter"/>
</dbReference>
<organism evidence="7 8">
    <name type="scientific">Coemansia guatemalensis</name>
    <dbReference type="NCBI Taxonomy" id="2761395"/>
    <lineage>
        <taxon>Eukaryota</taxon>
        <taxon>Fungi</taxon>
        <taxon>Fungi incertae sedis</taxon>
        <taxon>Zoopagomycota</taxon>
        <taxon>Kickxellomycotina</taxon>
        <taxon>Kickxellomycetes</taxon>
        <taxon>Kickxellales</taxon>
        <taxon>Kickxellaceae</taxon>
        <taxon>Coemansia</taxon>
    </lineage>
</organism>
<dbReference type="InterPro" id="IPR019734">
    <property type="entry name" value="TPR_rpt"/>
</dbReference>
<proteinExistence type="predicted"/>
<comment type="catalytic activity">
    <reaction evidence="1">
        <text>All bonds known to be hydrolyzed by this endopeptidase have arginine in P1 and an acidic residue in P4. P6 is often occupied by an acidic residue or by a hydroxy-amino-acid residue, the phosphorylation of which enhances cleavage.</text>
        <dbReference type="EC" id="3.4.22.49"/>
    </reaction>
</comment>
<feature type="compositionally biased region" description="Low complexity" evidence="5">
    <location>
        <begin position="1934"/>
        <end position="1947"/>
    </location>
</feature>
<dbReference type="SUPFAM" id="SSF48452">
    <property type="entry name" value="TPR-like"/>
    <property type="match status" value="1"/>
</dbReference>
<dbReference type="PANTHER" id="PTHR12792">
    <property type="entry name" value="EXTRA SPINDLE POLES 1-RELATED"/>
    <property type="match status" value="1"/>
</dbReference>
<dbReference type="InterPro" id="IPR030397">
    <property type="entry name" value="SEPARIN_core_dom"/>
</dbReference>
<feature type="region of interest" description="Disordered" evidence="5">
    <location>
        <begin position="146"/>
        <end position="195"/>
    </location>
</feature>
<evidence type="ECO:0000313" key="7">
    <source>
        <dbReference type="EMBL" id="KAJ2804346.1"/>
    </source>
</evidence>
<evidence type="ECO:0000256" key="1">
    <source>
        <dbReference type="ARBA" id="ARBA00000451"/>
    </source>
</evidence>
<dbReference type="InterPro" id="IPR011990">
    <property type="entry name" value="TPR-like_helical_dom_sf"/>
</dbReference>
<evidence type="ECO:0000256" key="5">
    <source>
        <dbReference type="SAM" id="MobiDB-lite"/>
    </source>
</evidence>
<reference evidence="7" key="1">
    <citation type="submission" date="2022-07" db="EMBL/GenBank/DDBJ databases">
        <title>Phylogenomic reconstructions and comparative analyses of Kickxellomycotina fungi.</title>
        <authorList>
            <person name="Reynolds N.K."/>
            <person name="Stajich J.E."/>
            <person name="Barry K."/>
            <person name="Grigoriev I.V."/>
            <person name="Crous P."/>
            <person name="Smith M.E."/>
        </authorList>
    </citation>
    <scope>NUCLEOTIDE SEQUENCE</scope>
    <source>
        <strain evidence="7">NRRL 1565</strain>
    </source>
</reference>
<feature type="domain" description="Peptidase C50" evidence="6">
    <location>
        <begin position="1993"/>
        <end position="2088"/>
    </location>
</feature>
<dbReference type="EC" id="3.4.22.49" evidence="2"/>
<evidence type="ECO:0000256" key="2">
    <source>
        <dbReference type="ARBA" id="ARBA00012489"/>
    </source>
</evidence>
<dbReference type="OrthoDB" id="10255632at2759"/>
<comment type="caution">
    <text evidence="7">The sequence shown here is derived from an EMBL/GenBank/DDBJ whole genome shotgun (WGS) entry which is preliminary data.</text>
</comment>
<keyword evidence="4" id="KW-0159">Chromosome partition</keyword>
<accession>A0A9W8HXE5</accession>
<dbReference type="Pfam" id="PF03568">
    <property type="entry name" value="Separin_C"/>
    <property type="match status" value="1"/>
</dbReference>
<dbReference type="GO" id="GO:0006508">
    <property type="term" value="P:proteolysis"/>
    <property type="evidence" value="ECO:0007669"/>
    <property type="project" value="InterPro"/>
</dbReference>
<dbReference type="PANTHER" id="PTHR12792:SF0">
    <property type="entry name" value="SEPARIN"/>
    <property type="match status" value="1"/>
</dbReference>
<feature type="compositionally biased region" description="Basic and acidic residues" evidence="5">
    <location>
        <begin position="1520"/>
        <end position="1533"/>
    </location>
</feature>
<dbReference type="GO" id="GO:0044732">
    <property type="term" value="C:mitotic spindle pole body"/>
    <property type="evidence" value="ECO:0007669"/>
    <property type="project" value="TreeGrafter"/>
</dbReference>
<dbReference type="GO" id="GO:0072686">
    <property type="term" value="C:mitotic spindle"/>
    <property type="evidence" value="ECO:0007669"/>
    <property type="project" value="TreeGrafter"/>
</dbReference>
<keyword evidence="8" id="KW-1185">Reference proteome</keyword>
<dbReference type="GO" id="GO:0004197">
    <property type="term" value="F:cysteine-type endopeptidase activity"/>
    <property type="evidence" value="ECO:0007669"/>
    <property type="project" value="InterPro"/>
</dbReference>
<evidence type="ECO:0000256" key="3">
    <source>
        <dbReference type="ARBA" id="ARBA00022801"/>
    </source>
</evidence>
<dbReference type="SMART" id="SM00028">
    <property type="entry name" value="TPR"/>
    <property type="match status" value="4"/>
</dbReference>
<feature type="region of interest" description="Disordered" evidence="5">
    <location>
        <begin position="1921"/>
        <end position="1965"/>
    </location>
</feature>
<feature type="region of interest" description="Disordered" evidence="5">
    <location>
        <begin position="1094"/>
        <end position="1123"/>
    </location>
</feature>
<name>A0A9W8HXE5_9FUNG</name>
<dbReference type="InterPro" id="IPR005314">
    <property type="entry name" value="Peptidase_C50"/>
</dbReference>
<evidence type="ECO:0000313" key="8">
    <source>
        <dbReference type="Proteomes" id="UP001140094"/>
    </source>
</evidence>
<feature type="compositionally biased region" description="Basic and acidic residues" evidence="5">
    <location>
        <begin position="1948"/>
        <end position="1957"/>
    </location>
</feature>
<dbReference type="Gene3D" id="1.25.40.10">
    <property type="entry name" value="Tetratricopeptide repeat domain"/>
    <property type="match status" value="1"/>
</dbReference>
<dbReference type="PROSITE" id="PS51700">
    <property type="entry name" value="SEPARIN"/>
    <property type="match status" value="1"/>
</dbReference>
<feature type="region of interest" description="Disordered" evidence="5">
    <location>
        <begin position="1520"/>
        <end position="1550"/>
    </location>
</feature>
<gene>
    <name evidence="7" type="primary">ESP1_2</name>
    <name evidence="7" type="ORF">H4R20_002543</name>
</gene>
<evidence type="ECO:0000256" key="4">
    <source>
        <dbReference type="ARBA" id="ARBA00022829"/>
    </source>
</evidence>
<keyword evidence="3 7" id="KW-0378">Hydrolase</keyword>
<dbReference type="GO" id="GO:0005634">
    <property type="term" value="C:nucleus"/>
    <property type="evidence" value="ECO:0007669"/>
    <property type="project" value="InterPro"/>
</dbReference>
<evidence type="ECO:0000259" key="6">
    <source>
        <dbReference type="PROSITE" id="PS51700"/>
    </source>
</evidence>
<dbReference type="Proteomes" id="UP001140094">
    <property type="component" value="Unassembled WGS sequence"/>
</dbReference>
<dbReference type="GO" id="GO:0051307">
    <property type="term" value="P:meiotic chromosome separation"/>
    <property type="evidence" value="ECO:0007669"/>
    <property type="project" value="TreeGrafter"/>
</dbReference>
<protein>
    <recommendedName>
        <fullName evidence="2">separase</fullName>
        <ecNumber evidence="2">3.4.22.49</ecNumber>
    </recommendedName>
</protein>
<sequence>MPDDLLERFRDFTKCGETVEQQVLGRLAASSSAKPARSDIEFALALVNQVNQLFSKKSADIRRQLEHKEVRAEVFCIERMIRVTLAAFQYLRDHRGQAGFSALALEKTLSNFMTACTNAHLGTRIWDGLMLLRGFLLEHAKAHVVTSGSGGNRKGPAATQAKATAGRSVRRPAPRLKKGETKKVAATKQKGRTGMSTEHIAKGMHRLSISGDSSGTQNVPQIHFPIQYCQSDLEFNVLVTTLLCNILRVLAQSLTSDQTKSAIGGLKERPHSALEWCLRTRALDQAAIEPFLGVCFRAYYTLGGIGDGPLLDIRLLAITAYSKSKTCDLRELLKYACRAAARAESTAIADSDRPVIYGMINRYYTQMLELVSAQVESAAASPELVEFIRHMAQMRRSAGDISGSLAACRLATSTAVGKTVSSALTTDCLIRYSLDNGQPHPELESICGGLDMLASTTLAGDARHTLTEWNALILCADIIRKAAKGAQLELRQDKAGPAHVGVYEALVAALDFASKIYDAYISRGAAAKAESAGGTSMEVLLNHSAEVSLVLIQLVLNHQDSSAWMHGNTTSHSSRLLSMCMDQKCSVDYLRNHSVLFYNYGAGLYQLKIYTQAAKAIELAIDSLSSWIAIAQRKDMPLGNSTEQLCKRFEVAALAYQSDRSYAQASRVYGTAVLWILQQSMSTVKSMMHTGPSQTPLPPSSSVWATSPLIVHLMQLVDRYVRMCAGRLLKDPQEDQAYRSLQEHMDTQLEDLAVRGWLYEVEAFFWRPYIAPSSRFAFFGQKARLCEALKSYKGTLPLGHARCLVELAKIARDMGEMDAFRDNIDAAMELAKDTADEGIYTLGILAECFAWQTVAHIEHDGHAEDNIATCGRLWSLLYKQTSNSESGSDQKLDSGFLRDVVDLMQRVVELLLSRRLYSSGGDLLLVAFQLASMCDRDDRSWAPVVMECLVGLGTTSLLCGNPGTAARYFCEAATRYESGVLPAHVEVSSKIAYASFQLACGDFAGGSKSMYQASELAQRSLDGLAGMGMARSGRGTTKPETLVLLSKAAHVYSVLALKQGALADSVDLGVHSYRVLGSLLRSLTLAHKRTIQEQNRSHEQLEDDPFSDVKPATSTSEAVESADENRSDAEFIAFSGNWELQRLLIDVLAHLAEVYSIRGSTKEAEYFLKKALDLSGQLQAPHQENYLRLREADILSRKSLWDECAAALQALRDKTKHDAQLAAGRGVLDVVSALLIEGDAWRRCGNYHRAQATYTQAMSVVEQMDSVDSTSELRTTPGNSDWDCPQLQRILDRITPIKSMQCDAGDLANDAAVSGLTLPATVMREDIAIRQQLLAVLEELADETQMQLDHGLAEMSGPPTDRSLDQQPNHLILQAKLAFFELERMLAVDESWGLVLKSALMLPALQQPRIQKPRKGTARAQMKNALVDLEALLLKTIAIAITVGSAHSVHEASHLLALVKTMRATFGLVSSASDAASAGGIVSGVVDDCRNITVMREVIDAMRRRGERIPPKLTVWPGDLARHGKDDLDDTRRSSPMLMHESPSGSPSLKAQNISCQLNGSPRIPEYALGGVPLGSGVPEDDGVGVSARSKSGTRLRSVVDGTQVVAGWEAGVTSGEHALASILPSNWVVCGLSIDYVRNVLFVTRYHAGQDPLVLCLPMRSVNMIAGNASDPVPETDTSTNKSVFDSAHQMLRAIITDSDKTMKTGSACTTDAEKRAWWEQRALLDRQLGKLLTSIEDEWLGGFRYVLEPQNILSSGVDGDMLRRSIEKSVVASLPKSYATKAKSMELASELCMMVLHVARRTKFRSYTRSDDDSADNDWLDICSLLWDIYFYQGAAPPSDETTLNAFADRLGAAVQDFSEPESVVSADPKAGRPHLILVLDKHAQQIPWECMPCIRDYPVSRVPSISFLQERILAMKTGPISSNNSTDELDLSLPTLSRSPPSSTSRHEGGRRSPDALIPGPSLLSSLTFDNTAPDDRPDGDSVPGVHVSGKHAFYVLNPEGDLHRTQANFEAYLRSAAGWNGVVGRRPMNNECEHGLSSSDIFLYFGHGGAESYISRSQIRALDRCAVALLLGCSSGQLKLAGEYDALGTATDYLVGGCPALVGNLWDVGDKDIDRFAASMLHAWGLDQYSTENIAVSLDRERNPCPPEQPVSLAEAVCLARKACRMSYLTGAAPVVYGIPAYLT</sequence>
<dbReference type="EMBL" id="JANBUO010000411">
    <property type="protein sequence ID" value="KAJ2804346.1"/>
    <property type="molecule type" value="Genomic_DNA"/>
</dbReference>